<dbReference type="EMBL" id="JAPQES010000002">
    <property type="protein sequence ID" value="MCY6370293.1"/>
    <property type="molecule type" value="Genomic_DNA"/>
</dbReference>
<protein>
    <submittedName>
        <fullName evidence="2">DUF2953 domain-containing protein</fullName>
    </submittedName>
</protein>
<name>A0ABT4CMX2_9CLOT</name>
<keyword evidence="3" id="KW-1185">Reference proteome</keyword>
<gene>
    <name evidence="2" type="ORF">OXH55_06570</name>
</gene>
<feature type="transmembrane region" description="Helical" evidence="1">
    <location>
        <begin position="140"/>
        <end position="162"/>
    </location>
</feature>
<keyword evidence="1" id="KW-0812">Transmembrane</keyword>
<keyword evidence="1" id="KW-1133">Transmembrane helix</keyword>
<evidence type="ECO:0000256" key="1">
    <source>
        <dbReference type="SAM" id="Phobius"/>
    </source>
</evidence>
<accession>A0ABT4CMX2</accession>
<keyword evidence="1" id="KW-0472">Membrane</keyword>
<comment type="caution">
    <text evidence="2">The sequence shown here is derived from an EMBL/GenBank/DDBJ whole genome shotgun (WGS) entry which is preliminary data.</text>
</comment>
<dbReference type="Proteomes" id="UP001079657">
    <property type="component" value="Unassembled WGS sequence"/>
</dbReference>
<evidence type="ECO:0000313" key="2">
    <source>
        <dbReference type="EMBL" id="MCY6370293.1"/>
    </source>
</evidence>
<reference evidence="2" key="1">
    <citation type="submission" date="2022-12" db="EMBL/GenBank/DDBJ databases">
        <authorList>
            <person name="Wang J."/>
        </authorList>
    </citation>
    <scope>NUCLEOTIDE SEQUENCE</scope>
    <source>
        <strain evidence="2">HY-42-06</strain>
    </source>
</reference>
<organism evidence="2 3">
    <name type="scientific">Clostridium ganghwense</name>
    <dbReference type="NCBI Taxonomy" id="312089"/>
    <lineage>
        <taxon>Bacteria</taxon>
        <taxon>Bacillati</taxon>
        <taxon>Bacillota</taxon>
        <taxon>Clostridia</taxon>
        <taxon>Eubacteriales</taxon>
        <taxon>Clostridiaceae</taxon>
        <taxon>Clostridium</taxon>
    </lineage>
</organism>
<feature type="transmembrane region" description="Helical" evidence="1">
    <location>
        <begin position="97"/>
        <end position="120"/>
    </location>
</feature>
<sequence>MIWIILTLLFFFFPIPIIINLKYIENNLSVYIFGIKLYPREKSSKKSKKKIKRKKTKKIFLKTYKELWHKITNSSVKPSLYFKFNMIYGLDDAAKTAISYGILSSISFFLYNLLCSFFHVRELKINPQTNFEKSMLELKIQSIIIINLVKIIYISLLVFLTLKGNSKKSLNSKEAM</sequence>
<proteinExistence type="predicted"/>
<dbReference type="InterPro" id="IPR021338">
    <property type="entry name" value="DUF2953"/>
</dbReference>
<dbReference type="Pfam" id="PF11167">
    <property type="entry name" value="DUF2953"/>
    <property type="match status" value="1"/>
</dbReference>
<dbReference type="RefSeq" id="WP_268049038.1">
    <property type="nucleotide sequence ID" value="NZ_JAPQES010000002.1"/>
</dbReference>
<evidence type="ECO:0000313" key="3">
    <source>
        <dbReference type="Proteomes" id="UP001079657"/>
    </source>
</evidence>
<feature type="transmembrane region" description="Helical" evidence="1">
    <location>
        <begin position="6"/>
        <end position="24"/>
    </location>
</feature>